<keyword evidence="3" id="KW-1185">Reference proteome</keyword>
<accession>A0A8R7UB53</accession>
<evidence type="ECO:0000313" key="2">
    <source>
        <dbReference type="EnsemblPlants" id="TuG1812G0400003583.01.T01.cds240447"/>
    </source>
</evidence>
<reference evidence="2" key="2">
    <citation type="submission" date="2018-03" db="EMBL/GenBank/DDBJ databases">
        <title>The Triticum urartu genome reveals the dynamic nature of wheat genome evolution.</title>
        <authorList>
            <person name="Ling H."/>
            <person name="Ma B."/>
            <person name="Shi X."/>
            <person name="Liu H."/>
            <person name="Dong L."/>
            <person name="Sun H."/>
            <person name="Cao Y."/>
            <person name="Gao Q."/>
            <person name="Zheng S."/>
            <person name="Li Y."/>
            <person name="Yu Y."/>
            <person name="Du H."/>
            <person name="Qi M."/>
            <person name="Li Y."/>
            <person name="Yu H."/>
            <person name="Cui Y."/>
            <person name="Wang N."/>
            <person name="Chen C."/>
            <person name="Wu H."/>
            <person name="Zhao Y."/>
            <person name="Zhang J."/>
            <person name="Li Y."/>
            <person name="Zhou W."/>
            <person name="Zhang B."/>
            <person name="Hu W."/>
            <person name="Eijk M."/>
            <person name="Tang J."/>
            <person name="Witsenboer H."/>
            <person name="Zhao S."/>
            <person name="Li Z."/>
            <person name="Zhang A."/>
            <person name="Wang D."/>
            <person name="Liang C."/>
        </authorList>
    </citation>
    <scope>NUCLEOTIDE SEQUENCE [LARGE SCALE GENOMIC DNA]</scope>
    <source>
        <strain evidence="2">cv. G1812</strain>
    </source>
</reference>
<feature type="region of interest" description="Disordered" evidence="1">
    <location>
        <begin position="1"/>
        <end position="24"/>
    </location>
</feature>
<reference evidence="2" key="3">
    <citation type="submission" date="2022-06" db="UniProtKB">
        <authorList>
            <consortium name="EnsemblPlants"/>
        </authorList>
    </citation>
    <scope>IDENTIFICATION</scope>
</reference>
<reference evidence="3" key="1">
    <citation type="journal article" date="2013" name="Nature">
        <title>Draft genome of the wheat A-genome progenitor Triticum urartu.</title>
        <authorList>
            <person name="Ling H.Q."/>
            <person name="Zhao S."/>
            <person name="Liu D."/>
            <person name="Wang J."/>
            <person name="Sun H."/>
            <person name="Zhang C."/>
            <person name="Fan H."/>
            <person name="Li D."/>
            <person name="Dong L."/>
            <person name="Tao Y."/>
            <person name="Gao C."/>
            <person name="Wu H."/>
            <person name="Li Y."/>
            <person name="Cui Y."/>
            <person name="Guo X."/>
            <person name="Zheng S."/>
            <person name="Wang B."/>
            <person name="Yu K."/>
            <person name="Liang Q."/>
            <person name="Yang W."/>
            <person name="Lou X."/>
            <person name="Chen J."/>
            <person name="Feng M."/>
            <person name="Jian J."/>
            <person name="Zhang X."/>
            <person name="Luo G."/>
            <person name="Jiang Y."/>
            <person name="Liu J."/>
            <person name="Wang Z."/>
            <person name="Sha Y."/>
            <person name="Zhang B."/>
            <person name="Wu H."/>
            <person name="Tang D."/>
            <person name="Shen Q."/>
            <person name="Xue P."/>
            <person name="Zou S."/>
            <person name="Wang X."/>
            <person name="Liu X."/>
            <person name="Wang F."/>
            <person name="Yang Y."/>
            <person name="An X."/>
            <person name="Dong Z."/>
            <person name="Zhang K."/>
            <person name="Zhang X."/>
            <person name="Luo M.C."/>
            <person name="Dvorak J."/>
            <person name="Tong Y."/>
            <person name="Wang J."/>
            <person name="Yang H."/>
            <person name="Li Z."/>
            <person name="Wang D."/>
            <person name="Zhang A."/>
            <person name="Wang J."/>
        </authorList>
    </citation>
    <scope>NUCLEOTIDE SEQUENCE</scope>
    <source>
        <strain evidence="3">cv. G1812</strain>
    </source>
</reference>
<evidence type="ECO:0000256" key="1">
    <source>
        <dbReference type="SAM" id="MobiDB-lite"/>
    </source>
</evidence>
<proteinExistence type="predicted"/>
<dbReference type="Gramene" id="TuG1812G0400003583.01.T01">
    <property type="protein sequence ID" value="TuG1812G0400003583.01.T01.cds240447"/>
    <property type="gene ID" value="TuG1812G0400003583.01"/>
</dbReference>
<dbReference type="AlphaFoldDB" id="A0A8R7UB53"/>
<sequence>MRKMRTRKMRTRKMRATEEQEPNLAVAEVVAEETATKTNGEPEPERRVVNGKRMVRKRLPMKKVRRVLAIDHKPVVIPSPARDLPPAVLASMKLRQARVAKIHKVQDDIREDLRTKGYVMGWVTDDDE</sequence>
<dbReference type="EnsemblPlants" id="TuG1812G0400003583.01.T01">
    <property type="protein sequence ID" value="TuG1812G0400003583.01.T01.cds240447"/>
    <property type="gene ID" value="TuG1812G0400003583.01"/>
</dbReference>
<name>A0A8R7UB53_TRIUA</name>
<organism evidence="2 3">
    <name type="scientific">Triticum urartu</name>
    <name type="common">Red wild einkorn</name>
    <name type="synonym">Crithodium urartu</name>
    <dbReference type="NCBI Taxonomy" id="4572"/>
    <lineage>
        <taxon>Eukaryota</taxon>
        <taxon>Viridiplantae</taxon>
        <taxon>Streptophyta</taxon>
        <taxon>Embryophyta</taxon>
        <taxon>Tracheophyta</taxon>
        <taxon>Spermatophyta</taxon>
        <taxon>Magnoliopsida</taxon>
        <taxon>Liliopsida</taxon>
        <taxon>Poales</taxon>
        <taxon>Poaceae</taxon>
        <taxon>BOP clade</taxon>
        <taxon>Pooideae</taxon>
        <taxon>Triticodae</taxon>
        <taxon>Triticeae</taxon>
        <taxon>Triticinae</taxon>
        <taxon>Triticum</taxon>
    </lineage>
</organism>
<feature type="compositionally biased region" description="Basic residues" evidence="1">
    <location>
        <begin position="1"/>
        <end position="14"/>
    </location>
</feature>
<evidence type="ECO:0000313" key="3">
    <source>
        <dbReference type="Proteomes" id="UP000015106"/>
    </source>
</evidence>
<protein>
    <submittedName>
        <fullName evidence="2">Uncharacterized protein</fullName>
    </submittedName>
</protein>
<dbReference type="Proteomes" id="UP000015106">
    <property type="component" value="Chromosome 4"/>
</dbReference>